<dbReference type="InterPro" id="IPR011006">
    <property type="entry name" value="CheY-like_superfamily"/>
</dbReference>
<dbReference type="Gene3D" id="1.10.10.60">
    <property type="entry name" value="Homeodomain-like"/>
    <property type="match status" value="1"/>
</dbReference>
<keyword evidence="3" id="KW-0067">ATP-binding</keyword>
<dbReference type="FunFam" id="3.40.50.2300:FF:000018">
    <property type="entry name" value="DNA-binding transcriptional regulator NtrC"/>
    <property type="match status" value="1"/>
</dbReference>
<dbReference type="InterPro" id="IPR003593">
    <property type="entry name" value="AAA+_ATPase"/>
</dbReference>
<dbReference type="GO" id="GO:0000160">
    <property type="term" value="P:phosphorelay signal transduction system"/>
    <property type="evidence" value="ECO:0007669"/>
    <property type="project" value="UniProtKB-KW"/>
</dbReference>
<evidence type="ECO:0000256" key="2">
    <source>
        <dbReference type="ARBA" id="ARBA00022741"/>
    </source>
</evidence>
<evidence type="ECO:0000259" key="8">
    <source>
        <dbReference type="PROSITE" id="PS50045"/>
    </source>
</evidence>
<dbReference type="Proteomes" id="UP000198417">
    <property type="component" value="Unassembled WGS sequence"/>
</dbReference>
<evidence type="ECO:0000256" key="4">
    <source>
        <dbReference type="ARBA" id="ARBA00023012"/>
    </source>
</evidence>
<evidence type="ECO:0000313" key="11">
    <source>
        <dbReference type="Proteomes" id="UP000198417"/>
    </source>
</evidence>
<dbReference type="CDD" id="cd00009">
    <property type="entry name" value="AAA"/>
    <property type="match status" value="1"/>
</dbReference>
<feature type="domain" description="Response regulatory" evidence="9">
    <location>
        <begin position="5"/>
        <end position="119"/>
    </location>
</feature>
<evidence type="ECO:0000256" key="1">
    <source>
        <dbReference type="ARBA" id="ARBA00022553"/>
    </source>
</evidence>
<accession>A0A238WUM0</accession>
<feature type="domain" description="Sigma-54 factor interaction" evidence="8">
    <location>
        <begin position="142"/>
        <end position="365"/>
    </location>
</feature>
<dbReference type="GO" id="GO:0006355">
    <property type="term" value="P:regulation of DNA-templated transcription"/>
    <property type="evidence" value="ECO:0007669"/>
    <property type="project" value="InterPro"/>
</dbReference>
<evidence type="ECO:0000256" key="6">
    <source>
        <dbReference type="ARBA" id="ARBA00023163"/>
    </source>
</evidence>
<dbReference type="Gene3D" id="3.40.50.2300">
    <property type="match status" value="1"/>
</dbReference>
<dbReference type="InterPro" id="IPR027417">
    <property type="entry name" value="P-loop_NTPase"/>
</dbReference>
<dbReference type="Gene3D" id="3.40.50.300">
    <property type="entry name" value="P-loop containing nucleotide triphosphate hydrolases"/>
    <property type="match status" value="1"/>
</dbReference>
<keyword evidence="4" id="KW-0902">Two-component regulatory system</keyword>
<evidence type="ECO:0000313" key="10">
    <source>
        <dbReference type="EMBL" id="SNR50133.1"/>
    </source>
</evidence>
<name>A0A238WUM0_9RHOB</name>
<evidence type="ECO:0000256" key="5">
    <source>
        <dbReference type="ARBA" id="ARBA00023015"/>
    </source>
</evidence>
<keyword evidence="1 7" id="KW-0597">Phosphoprotein</keyword>
<dbReference type="GO" id="GO:0005524">
    <property type="term" value="F:ATP binding"/>
    <property type="evidence" value="ECO:0007669"/>
    <property type="project" value="UniProtKB-KW"/>
</dbReference>
<dbReference type="RefSeq" id="WP_089270370.1">
    <property type="nucleotide sequence ID" value="NZ_FZNN01000007.1"/>
</dbReference>
<dbReference type="SMART" id="SM00448">
    <property type="entry name" value="REC"/>
    <property type="match status" value="1"/>
</dbReference>
<sequence>MTKAVIWVVDDDDDHREGLRDLIAQAGHSPVAFDGATDALDAMAVSIPDIILSDLRMPGLDGIAFLKAVRERGAEVPLILLTGHGDVGQAVRAMQMGAQDFLEKPYDADHLLSVVDRSLEAARLTAENAALRQSLQALQPHLLGNTTAITALRNRLEQIAPLDVDVILQGETGTGKELAARILHQSGPRRTGPFVTINCAALHATGFESDLFGLLLEDGSLRPGRIAAAEGGTLFLDQIDVMPLPLQPRLLRFMQTRCIELGGAAIPVDIRIVAAASADLRELIALGRFRQDMFYRLADVEIPLPPLREIPADIPILFAHFVTEAAARHGLPESEITFADRKALMRHHWPGNAHELRQAALRRVMGLEGSVAETIRAPGSSLKDRVLHFEAMEIARVLDQFKGNTAKAAQELGIPRRTLTAKMSRSAHRPAD</sequence>
<dbReference type="InterPro" id="IPR001789">
    <property type="entry name" value="Sig_transdc_resp-reg_receiver"/>
</dbReference>
<evidence type="ECO:0000259" key="9">
    <source>
        <dbReference type="PROSITE" id="PS50110"/>
    </source>
</evidence>
<keyword evidence="11" id="KW-1185">Reference proteome</keyword>
<dbReference type="InterPro" id="IPR002197">
    <property type="entry name" value="HTH_Fis"/>
</dbReference>
<dbReference type="PROSITE" id="PS50110">
    <property type="entry name" value="RESPONSE_REGULATORY"/>
    <property type="match status" value="1"/>
</dbReference>
<evidence type="ECO:0000256" key="7">
    <source>
        <dbReference type="PROSITE-ProRule" id="PRU00169"/>
    </source>
</evidence>
<proteinExistence type="predicted"/>
<dbReference type="InterPro" id="IPR058031">
    <property type="entry name" value="AAA_lid_NorR"/>
</dbReference>
<dbReference type="GO" id="GO:0043565">
    <property type="term" value="F:sequence-specific DNA binding"/>
    <property type="evidence" value="ECO:0007669"/>
    <property type="project" value="InterPro"/>
</dbReference>
<feature type="modified residue" description="4-aspartylphosphate" evidence="7">
    <location>
        <position position="54"/>
    </location>
</feature>
<dbReference type="SMART" id="SM00382">
    <property type="entry name" value="AAA"/>
    <property type="match status" value="1"/>
</dbReference>
<keyword evidence="2" id="KW-0547">Nucleotide-binding</keyword>
<dbReference type="Pfam" id="PF00158">
    <property type="entry name" value="Sigma54_activat"/>
    <property type="match status" value="1"/>
</dbReference>
<dbReference type="PROSITE" id="PS50045">
    <property type="entry name" value="SIGMA54_INTERACT_4"/>
    <property type="match status" value="1"/>
</dbReference>
<dbReference type="PRINTS" id="PR01590">
    <property type="entry name" value="HTHFIS"/>
</dbReference>
<evidence type="ECO:0000256" key="3">
    <source>
        <dbReference type="ARBA" id="ARBA00022840"/>
    </source>
</evidence>
<dbReference type="OrthoDB" id="9802388at2"/>
<dbReference type="SUPFAM" id="SSF52540">
    <property type="entry name" value="P-loop containing nucleoside triphosphate hydrolases"/>
    <property type="match status" value="1"/>
</dbReference>
<dbReference type="InterPro" id="IPR009057">
    <property type="entry name" value="Homeodomain-like_sf"/>
</dbReference>
<keyword evidence="6" id="KW-0804">Transcription</keyword>
<dbReference type="PANTHER" id="PTHR32071">
    <property type="entry name" value="TRANSCRIPTIONAL REGULATORY PROTEIN"/>
    <property type="match status" value="1"/>
</dbReference>
<protein>
    <submittedName>
        <fullName evidence="10">Two component, sigma54 specific, transcriptional regulator, Fis family</fullName>
    </submittedName>
</protein>
<dbReference type="Pfam" id="PF02954">
    <property type="entry name" value="HTH_8"/>
    <property type="match status" value="1"/>
</dbReference>
<dbReference type="Pfam" id="PF00072">
    <property type="entry name" value="Response_reg"/>
    <property type="match status" value="1"/>
</dbReference>
<gene>
    <name evidence="10" type="ORF">SAMN06265370_107133</name>
</gene>
<dbReference type="SUPFAM" id="SSF52172">
    <property type="entry name" value="CheY-like"/>
    <property type="match status" value="1"/>
</dbReference>
<keyword evidence="5" id="KW-0805">Transcription regulation</keyword>
<organism evidence="10 11">
    <name type="scientific">Puniceibacterium sediminis</name>
    <dbReference type="NCBI Taxonomy" id="1608407"/>
    <lineage>
        <taxon>Bacteria</taxon>
        <taxon>Pseudomonadati</taxon>
        <taxon>Pseudomonadota</taxon>
        <taxon>Alphaproteobacteria</taxon>
        <taxon>Rhodobacterales</taxon>
        <taxon>Paracoccaceae</taxon>
        <taxon>Puniceibacterium</taxon>
    </lineage>
</organism>
<dbReference type="AlphaFoldDB" id="A0A238WUM0"/>
<dbReference type="PANTHER" id="PTHR32071:SF57">
    <property type="entry name" value="C4-DICARBOXYLATE TRANSPORT TRANSCRIPTIONAL REGULATORY PROTEIN DCTD"/>
    <property type="match status" value="1"/>
</dbReference>
<dbReference type="SUPFAM" id="SSF46689">
    <property type="entry name" value="Homeodomain-like"/>
    <property type="match status" value="1"/>
</dbReference>
<reference evidence="10 11" key="1">
    <citation type="submission" date="2017-06" db="EMBL/GenBank/DDBJ databases">
        <authorList>
            <person name="Kim H.J."/>
            <person name="Triplett B.A."/>
        </authorList>
    </citation>
    <scope>NUCLEOTIDE SEQUENCE [LARGE SCALE GENOMIC DNA]</scope>
    <source>
        <strain evidence="10 11">DSM 29052</strain>
    </source>
</reference>
<dbReference type="Pfam" id="PF25601">
    <property type="entry name" value="AAA_lid_14"/>
    <property type="match status" value="1"/>
</dbReference>
<dbReference type="Gene3D" id="1.10.8.60">
    <property type="match status" value="1"/>
</dbReference>
<dbReference type="InterPro" id="IPR002078">
    <property type="entry name" value="Sigma_54_int"/>
</dbReference>
<dbReference type="EMBL" id="FZNN01000007">
    <property type="protein sequence ID" value="SNR50133.1"/>
    <property type="molecule type" value="Genomic_DNA"/>
</dbReference>